<feature type="transmembrane region" description="Helical" evidence="1">
    <location>
        <begin position="173"/>
        <end position="189"/>
    </location>
</feature>
<dbReference type="EMBL" id="CP060782">
    <property type="protein sequence ID" value="QNP45687.1"/>
    <property type="molecule type" value="Genomic_DNA"/>
</dbReference>
<organism evidence="2 3">
    <name type="scientific">Sphingomonas sediminicola</name>
    <dbReference type="NCBI Taxonomy" id="386874"/>
    <lineage>
        <taxon>Bacteria</taxon>
        <taxon>Pseudomonadati</taxon>
        <taxon>Pseudomonadota</taxon>
        <taxon>Alphaproteobacteria</taxon>
        <taxon>Sphingomonadales</taxon>
        <taxon>Sphingomonadaceae</taxon>
        <taxon>Sphingomonas</taxon>
    </lineage>
</organism>
<keyword evidence="1" id="KW-0812">Transmembrane</keyword>
<feature type="transmembrane region" description="Helical" evidence="1">
    <location>
        <begin position="148"/>
        <end position="167"/>
    </location>
</feature>
<reference evidence="2 3" key="1">
    <citation type="submission" date="2020-08" db="EMBL/GenBank/DDBJ databases">
        <title>Genome sequence of Sphingomonas sediminicola KACC 15039T.</title>
        <authorList>
            <person name="Hyun D.-W."/>
            <person name="Bae J.-W."/>
        </authorList>
    </citation>
    <scope>NUCLEOTIDE SEQUENCE [LARGE SCALE GENOMIC DNA]</scope>
    <source>
        <strain evidence="2 3">KACC 15039</strain>
    </source>
</reference>
<feature type="transmembrane region" description="Helical" evidence="1">
    <location>
        <begin position="21"/>
        <end position="37"/>
    </location>
</feature>
<feature type="transmembrane region" description="Helical" evidence="1">
    <location>
        <begin position="434"/>
        <end position="456"/>
    </location>
</feature>
<evidence type="ECO:0000256" key="1">
    <source>
        <dbReference type="SAM" id="Phobius"/>
    </source>
</evidence>
<keyword evidence="1" id="KW-0472">Membrane</keyword>
<feature type="transmembrane region" description="Helical" evidence="1">
    <location>
        <begin position="244"/>
        <end position="266"/>
    </location>
</feature>
<accession>A0ABX6T9Q1</accession>
<keyword evidence="3" id="KW-1185">Reference proteome</keyword>
<gene>
    <name evidence="2" type="ORF">H9L14_14390</name>
</gene>
<evidence type="ECO:0000313" key="2">
    <source>
        <dbReference type="EMBL" id="QNP45687.1"/>
    </source>
</evidence>
<evidence type="ECO:0000313" key="3">
    <source>
        <dbReference type="Proteomes" id="UP000516105"/>
    </source>
</evidence>
<proteinExistence type="predicted"/>
<sequence>MGDGTANNRNHGGRASWPSEGLIFAVTLLLMLWPLAVNRAPFYSADSASYLRGGEFGFNTGLLILDHWWNTLFATPAGTAAASDPKAIVAGAIAQSGGARSLLYSVATYILRGPGVSLIALAVAQAASVVLVVTFLRRLMIPKLAVGRGLAVGAGLALLTSAGWYAAYATPDVLAGVTIAGSLVLTVFYDRMTLSARIALVLLVAACITTHGSNLPIAVGTLVTGSAANFWLQRGSLVDWIRKAVWFASPMVLAVAVLLGASFAAFGEASLAPKRYPIQLARSVADGPGAWYLRDHCATEHYAICEVFGPNPPRKVGEFLWGPNGVRYRATPEQMERIRAEESTIVRRASMEYPLVQIGQSIRNTARQLLTFSPDDLVFGEEMAGGKDPSIVQVRSDNPALKTFGTVAVYLTFFASIAFLIVNRRRLDRMEVAAVGVAVIGLLANAAVCGILSGVTDRYQGRVAWILPALAFIIFARFWDEGRLSQAATGELGP</sequence>
<protein>
    <submittedName>
        <fullName evidence="2">Uncharacterized protein</fullName>
    </submittedName>
</protein>
<dbReference type="RefSeq" id="WP_187708642.1">
    <property type="nucleotide sequence ID" value="NZ_CP060782.1"/>
</dbReference>
<feature type="transmembrane region" description="Helical" evidence="1">
    <location>
        <begin position="115"/>
        <end position="136"/>
    </location>
</feature>
<dbReference type="Proteomes" id="UP000516105">
    <property type="component" value="Chromosome"/>
</dbReference>
<feature type="transmembrane region" description="Helical" evidence="1">
    <location>
        <begin position="462"/>
        <end position="479"/>
    </location>
</feature>
<name>A0ABX6T9Q1_9SPHN</name>
<keyword evidence="1" id="KW-1133">Transmembrane helix</keyword>
<feature type="transmembrane region" description="Helical" evidence="1">
    <location>
        <begin position="404"/>
        <end position="422"/>
    </location>
</feature>